<evidence type="ECO:0000256" key="3">
    <source>
        <dbReference type="ARBA" id="ARBA00022692"/>
    </source>
</evidence>
<evidence type="ECO:0000256" key="5">
    <source>
        <dbReference type="ARBA" id="ARBA00023136"/>
    </source>
</evidence>
<dbReference type="PANTHER" id="PTHR30213:SF0">
    <property type="entry name" value="UPF0761 MEMBRANE PROTEIN YIHY"/>
    <property type="match status" value="1"/>
</dbReference>
<dbReference type="GO" id="GO:0005886">
    <property type="term" value="C:plasma membrane"/>
    <property type="evidence" value="ECO:0007669"/>
    <property type="project" value="UniProtKB-SubCell"/>
</dbReference>
<organism evidence="7">
    <name type="scientific">Thermodesulfobacterium geofontis</name>
    <dbReference type="NCBI Taxonomy" id="1295609"/>
    <lineage>
        <taxon>Bacteria</taxon>
        <taxon>Pseudomonadati</taxon>
        <taxon>Thermodesulfobacteriota</taxon>
        <taxon>Thermodesulfobacteria</taxon>
        <taxon>Thermodesulfobacteriales</taxon>
        <taxon>Thermodesulfobacteriaceae</taxon>
        <taxon>Thermodesulfobacterium</taxon>
    </lineage>
</organism>
<feature type="transmembrane region" description="Helical" evidence="6">
    <location>
        <begin position="234"/>
        <end position="255"/>
    </location>
</feature>
<keyword evidence="4 6" id="KW-1133">Transmembrane helix</keyword>
<name>A0A7C4JU21_9BACT</name>
<gene>
    <name evidence="7" type="ORF">ENT66_08935</name>
</gene>
<dbReference type="InterPro" id="IPR017039">
    <property type="entry name" value="Virul_fac_BrkB"/>
</dbReference>
<feature type="transmembrane region" description="Helical" evidence="6">
    <location>
        <begin position="166"/>
        <end position="183"/>
    </location>
</feature>
<evidence type="ECO:0000256" key="1">
    <source>
        <dbReference type="ARBA" id="ARBA00004651"/>
    </source>
</evidence>
<feature type="transmembrane region" description="Helical" evidence="6">
    <location>
        <begin position="137"/>
        <end position="160"/>
    </location>
</feature>
<comment type="subcellular location">
    <subcellularLocation>
        <location evidence="1">Cell membrane</location>
        <topology evidence="1">Multi-pass membrane protein</topology>
    </subcellularLocation>
</comment>
<evidence type="ECO:0000256" key="6">
    <source>
        <dbReference type="SAM" id="Phobius"/>
    </source>
</evidence>
<dbReference type="EMBL" id="DSZN01000139">
    <property type="protein sequence ID" value="HGQ86368.1"/>
    <property type="molecule type" value="Genomic_DNA"/>
</dbReference>
<feature type="transmembrane region" description="Helical" evidence="6">
    <location>
        <begin position="195"/>
        <end position="214"/>
    </location>
</feature>
<evidence type="ECO:0000313" key="7">
    <source>
        <dbReference type="EMBL" id="HGQ86368.1"/>
    </source>
</evidence>
<protein>
    <submittedName>
        <fullName evidence="7">YihY/virulence factor BrkB family protein</fullName>
    </submittedName>
</protein>
<dbReference type="Pfam" id="PF03631">
    <property type="entry name" value="Virul_fac_BrkB"/>
    <property type="match status" value="1"/>
</dbReference>
<evidence type="ECO:0000256" key="4">
    <source>
        <dbReference type="ARBA" id="ARBA00022989"/>
    </source>
</evidence>
<feature type="transmembrane region" description="Helical" evidence="6">
    <location>
        <begin position="33"/>
        <end position="56"/>
    </location>
</feature>
<feature type="transmembrane region" description="Helical" evidence="6">
    <location>
        <begin position="97"/>
        <end position="116"/>
    </location>
</feature>
<dbReference type="PANTHER" id="PTHR30213">
    <property type="entry name" value="INNER MEMBRANE PROTEIN YHJD"/>
    <property type="match status" value="1"/>
</dbReference>
<reference evidence="7" key="1">
    <citation type="journal article" date="2020" name="mSystems">
        <title>Genome- and Community-Level Interaction Insights into Carbon Utilization and Element Cycling Functions of Hydrothermarchaeota in Hydrothermal Sediment.</title>
        <authorList>
            <person name="Zhou Z."/>
            <person name="Liu Y."/>
            <person name="Xu W."/>
            <person name="Pan J."/>
            <person name="Luo Z.H."/>
            <person name="Li M."/>
        </authorList>
    </citation>
    <scope>NUCLEOTIDE SEQUENCE [LARGE SCALE GENOMIC DNA]</scope>
    <source>
        <strain evidence="7">SpSt-6</strain>
    </source>
</reference>
<proteinExistence type="predicted"/>
<keyword evidence="2" id="KW-1003">Cell membrane</keyword>
<dbReference type="NCBIfam" id="TIGR00765">
    <property type="entry name" value="yihY_not_rbn"/>
    <property type="match status" value="1"/>
</dbReference>
<comment type="caution">
    <text evidence="7">The sequence shown here is derived from an EMBL/GenBank/DDBJ whole genome shotgun (WGS) entry which is preliminary data.</text>
</comment>
<evidence type="ECO:0000256" key="2">
    <source>
        <dbReference type="ARBA" id="ARBA00022475"/>
    </source>
</evidence>
<keyword evidence="3 6" id="KW-0812">Transmembrane</keyword>
<sequence>MNFKNIFLSFKIAIITFLKKLQKDDLLLCAQGLTFNTLLTLVPLLGLVLSISKIFIPQQKFVEQVFINIAQYLTPEATKKVMDTILELVKKLETFPLGKFSLIGYFIMGLGLLFQIEEILNRIFESSKRRNFIQRIIFFWVCITIVPFIFFMPVYSYFYLGKFSNFFILLILAFIFFLMYIYFPAKDVPKKEALIGAFFSTILWTLSSYLYSFYVKYAVGYSKVYGSLSAIPLFLVWLFVNWLVFLLGAELVVFLEQKIWKRIPIDPSHPYLKLYILYLLGKNFIEGKPCNIFEFSEYLNVSPILLESILQDLEKDGFVAVRDEEVFFVKPLQKINITKIVGLNKFQELLKLPEGDSFSQKLSILTKNFSEITLEDLIKS</sequence>
<keyword evidence="5 6" id="KW-0472">Membrane</keyword>
<dbReference type="AlphaFoldDB" id="A0A7C4JU21"/>
<accession>A0A7C4JU21</accession>